<evidence type="ECO:0000313" key="9">
    <source>
        <dbReference type="Proteomes" id="UP001586593"/>
    </source>
</evidence>
<keyword evidence="3" id="KW-0963">Cytoplasm</keyword>
<comment type="caution">
    <text evidence="8">The sequence shown here is derived from an EMBL/GenBank/DDBJ whole genome shotgun (WGS) entry which is preliminary data.</text>
</comment>
<protein>
    <recommendedName>
        <fullName evidence="7">Plectin/eS10 N-terminal domain-containing protein</fullName>
    </recommendedName>
</protein>
<comment type="similarity">
    <text evidence="2">Belongs to the eukaryotic ribosomal protein eS10 family.</text>
</comment>
<dbReference type="InterPro" id="IPR036388">
    <property type="entry name" value="WH-like_DNA-bd_sf"/>
</dbReference>
<dbReference type="PANTHER" id="PTHR12146:SF0">
    <property type="entry name" value="RIBOSOMAL PROTEIN S10"/>
    <property type="match status" value="1"/>
</dbReference>
<evidence type="ECO:0000259" key="7">
    <source>
        <dbReference type="Pfam" id="PF03501"/>
    </source>
</evidence>
<evidence type="ECO:0000256" key="3">
    <source>
        <dbReference type="ARBA" id="ARBA00022490"/>
    </source>
</evidence>
<sequence length="164" mass="18705">MLIPKADRKKIHEALFREGVLTAEKNFQIDHPTIETKNLWVVKAMQSLDSRGYVKTRYSWRNFYYTLTPEGLDYLREWLHLPAEIVPATHIKQQRPHAPPRGMMGDDRGERRFGGRGRGDRERGDREGGYRRRDAGEGKEGGAPGEFAPQFRGFGRGRGGAPPS</sequence>
<dbReference type="InterPro" id="IPR036390">
    <property type="entry name" value="WH_DNA-bd_sf"/>
</dbReference>
<evidence type="ECO:0000256" key="6">
    <source>
        <dbReference type="SAM" id="MobiDB-lite"/>
    </source>
</evidence>
<dbReference type="PANTHER" id="PTHR12146">
    <property type="entry name" value="40S RIBOSOMAL PROTEIN S10"/>
    <property type="match status" value="1"/>
</dbReference>
<reference evidence="8 9" key="1">
    <citation type="journal article" date="2024" name="Commun. Biol.">
        <title>Comparative genomic analysis of thermophilic fungi reveals convergent evolutionary adaptations and gene losses.</title>
        <authorList>
            <person name="Steindorff A.S."/>
            <person name="Aguilar-Pontes M.V."/>
            <person name="Robinson A.J."/>
            <person name="Andreopoulos B."/>
            <person name="LaButti K."/>
            <person name="Kuo A."/>
            <person name="Mondo S."/>
            <person name="Riley R."/>
            <person name="Otillar R."/>
            <person name="Haridas S."/>
            <person name="Lipzen A."/>
            <person name="Grimwood J."/>
            <person name="Schmutz J."/>
            <person name="Clum A."/>
            <person name="Reid I.D."/>
            <person name="Moisan M.C."/>
            <person name="Butler G."/>
            <person name="Nguyen T.T.M."/>
            <person name="Dewar K."/>
            <person name="Conant G."/>
            <person name="Drula E."/>
            <person name="Henrissat B."/>
            <person name="Hansel C."/>
            <person name="Singer S."/>
            <person name="Hutchinson M.I."/>
            <person name="de Vries R.P."/>
            <person name="Natvig D.O."/>
            <person name="Powell A.J."/>
            <person name="Tsang A."/>
            <person name="Grigoriev I.V."/>
        </authorList>
    </citation>
    <scope>NUCLEOTIDE SEQUENCE [LARGE SCALE GENOMIC DNA]</scope>
    <source>
        <strain evidence="8 9">ATCC 24622</strain>
    </source>
</reference>
<dbReference type="InterPro" id="IPR005326">
    <property type="entry name" value="Plectin_eS10_N"/>
</dbReference>
<evidence type="ECO:0000256" key="1">
    <source>
        <dbReference type="ARBA" id="ARBA00004496"/>
    </source>
</evidence>
<evidence type="ECO:0000256" key="5">
    <source>
        <dbReference type="ARBA" id="ARBA00023274"/>
    </source>
</evidence>
<dbReference type="InterPro" id="IPR037447">
    <property type="entry name" value="Ribosomal_eS10"/>
</dbReference>
<accession>A0ABR3XZN8</accession>
<proteinExistence type="inferred from homology"/>
<feature type="region of interest" description="Disordered" evidence="6">
    <location>
        <begin position="92"/>
        <end position="164"/>
    </location>
</feature>
<keyword evidence="4" id="KW-0689">Ribosomal protein</keyword>
<evidence type="ECO:0000256" key="2">
    <source>
        <dbReference type="ARBA" id="ARBA00007278"/>
    </source>
</evidence>
<feature type="compositionally biased region" description="Basic and acidic residues" evidence="6">
    <location>
        <begin position="104"/>
        <end position="140"/>
    </location>
</feature>
<organism evidence="8 9">
    <name type="scientific">Phialemonium thermophilum</name>
    <dbReference type="NCBI Taxonomy" id="223376"/>
    <lineage>
        <taxon>Eukaryota</taxon>
        <taxon>Fungi</taxon>
        <taxon>Dikarya</taxon>
        <taxon>Ascomycota</taxon>
        <taxon>Pezizomycotina</taxon>
        <taxon>Sordariomycetes</taxon>
        <taxon>Sordariomycetidae</taxon>
        <taxon>Cephalothecales</taxon>
        <taxon>Cephalothecaceae</taxon>
        <taxon>Phialemonium</taxon>
    </lineage>
</organism>
<dbReference type="Pfam" id="PF03501">
    <property type="entry name" value="S10_plectin"/>
    <property type="match status" value="1"/>
</dbReference>
<gene>
    <name evidence="8" type="ORF">VTK73DRAFT_4788</name>
</gene>
<feature type="compositionally biased region" description="Gly residues" evidence="6">
    <location>
        <begin position="154"/>
        <end position="164"/>
    </location>
</feature>
<dbReference type="Gene3D" id="1.10.10.10">
    <property type="entry name" value="Winged helix-like DNA-binding domain superfamily/Winged helix DNA-binding domain"/>
    <property type="match status" value="1"/>
</dbReference>
<dbReference type="SUPFAM" id="SSF46785">
    <property type="entry name" value="Winged helix' DNA-binding domain"/>
    <property type="match status" value="1"/>
</dbReference>
<dbReference type="EMBL" id="JAZHXJ010000027">
    <property type="protein sequence ID" value="KAL1881111.1"/>
    <property type="molecule type" value="Genomic_DNA"/>
</dbReference>
<comment type="subcellular location">
    <subcellularLocation>
        <location evidence="1">Cytoplasm</location>
    </subcellularLocation>
</comment>
<evidence type="ECO:0000256" key="4">
    <source>
        <dbReference type="ARBA" id="ARBA00022980"/>
    </source>
</evidence>
<keyword evidence="5" id="KW-0687">Ribonucleoprotein</keyword>
<feature type="domain" description="Plectin/eS10 N-terminal" evidence="7">
    <location>
        <begin position="3"/>
        <end position="93"/>
    </location>
</feature>
<keyword evidence="9" id="KW-1185">Reference proteome</keyword>
<dbReference type="Proteomes" id="UP001586593">
    <property type="component" value="Unassembled WGS sequence"/>
</dbReference>
<name>A0ABR3XZN8_9PEZI</name>
<evidence type="ECO:0000313" key="8">
    <source>
        <dbReference type="EMBL" id="KAL1881111.1"/>
    </source>
</evidence>